<accession>A0A8J4E8B0</accession>
<organism evidence="1 2">
    <name type="scientific">Virgisporangium aurantiacum</name>
    <dbReference type="NCBI Taxonomy" id="175570"/>
    <lineage>
        <taxon>Bacteria</taxon>
        <taxon>Bacillati</taxon>
        <taxon>Actinomycetota</taxon>
        <taxon>Actinomycetes</taxon>
        <taxon>Micromonosporales</taxon>
        <taxon>Micromonosporaceae</taxon>
        <taxon>Virgisporangium</taxon>
    </lineage>
</organism>
<gene>
    <name evidence="1" type="ORF">Vau01_101380</name>
</gene>
<proteinExistence type="predicted"/>
<sequence length="207" mass="22776">MVDEQRLVFPVGQFGGMVRGDGPGDVRFSIRRGDAVWTVESDPGTLWLDAHGQLETLATTAWTRAAVLGNRRSLAPVEEAKAYGQLLGLKLVAEIDPDDPEAVDFARTHRLVPRAHGMGNRSDDPSRFLAGFPPDQVATFTWHQWRLWRQSHLEPSLWDGCRRMVADEQGAGRTLDARDLLTGALRGLHVMLGLQLAYLDVARGGGA</sequence>
<dbReference type="RefSeq" id="WP_204008384.1">
    <property type="nucleotide sequence ID" value="NZ_BOPG01000081.1"/>
</dbReference>
<dbReference type="AlphaFoldDB" id="A0A8J4E8B0"/>
<dbReference type="EMBL" id="BOPG01000081">
    <property type="protein sequence ID" value="GIJ62622.1"/>
    <property type="molecule type" value="Genomic_DNA"/>
</dbReference>
<keyword evidence="2" id="KW-1185">Reference proteome</keyword>
<comment type="caution">
    <text evidence="1">The sequence shown here is derived from an EMBL/GenBank/DDBJ whole genome shotgun (WGS) entry which is preliminary data.</text>
</comment>
<reference evidence="1" key="1">
    <citation type="submission" date="2021-01" db="EMBL/GenBank/DDBJ databases">
        <title>Whole genome shotgun sequence of Virgisporangium aurantiacum NBRC 16421.</title>
        <authorList>
            <person name="Komaki H."/>
            <person name="Tamura T."/>
        </authorList>
    </citation>
    <scope>NUCLEOTIDE SEQUENCE</scope>
    <source>
        <strain evidence="1">NBRC 16421</strain>
    </source>
</reference>
<protein>
    <submittedName>
        <fullName evidence="1">Uncharacterized protein</fullName>
    </submittedName>
</protein>
<dbReference type="Proteomes" id="UP000612585">
    <property type="component" value="Unassembled WGS sequence"/>
</dbReference>
<evidence type="ECO:0000313" key="2">
    <source>
        <dbReference type="Proteomes" id="UP000612585"/>
    </source>
</evidence>
<name>A0A8J4E8B0_9ACTN</name>
<evidence type="ECO:0000313" key="1">
    <source>
        <dbReference type="EMBL" id="GIJ62622.1"/>
    </source>
</evidence>